<dbReference type="InterPro" id="IPR004117">
    <property type="entry name" value="7tm6_olfct_rcpt"/>
</dbReference>
<accession>A0A1B3B778</accession>
<evidence type="ECO:0000256" key="5">
    <source>
        <dbReference type="ARBA" id="ARBA00022725"/>
    </source>
</evidence>
<feature type="transmembrane region" description="Helical" evidence="10">
    <location>
        <begin position="197"/>
        <end position="221"/>
    </location>
</feature>
<comment type="similarity">
    <text evidence="10">Belongs to the insect chemoreceptor superfamily. Heteromeric odorant receptor channel (TC 1.A.69) family.</text>
</comment>
<evidence type="ECO:0000256" key="10">
    <source>
        <dbReference type="RuleBase" id="RU351113"/>
    </source>
</evidence>
<keyword evidence="8 10" id="KW-0675">Receptor</keyword>
<dbReference type="EMBL" id="KU291822">
    <property type="protein sequence ID" value="AOE48072.1"/>
    <property type="molecule type" value="mRNA"/>
</dbReference>
<feature type="transmembrane region" description="Helical" evidence="10">
    <location>
        <begin position="125"/>
        <end position="147"/>
    </location>
</feature>
<dbReference type="GO" id="GO:0005886">
    <property type="term" value="C:plasma membrane"/>
    <property type="evidence" value="ECO:0007669"/>
    <property type="project" value="UniProtKB-SubCell"/>
</dbReference>
<dbReference type="AlphaFoldDB" id="A0A1B3B778"/>
<evidence type="ECO:0000256" key="4">
    <source>
        <dbReference type="ARBA" id="ARBA00022692"/>
    </source>
</evidence>
<dbReference type="Pfam" id="PF02949">
    <property type="entry name" value="7tm_6"/>
    <property type="match status" value="1"/>
</dbReference>
<comment type="caution">
    <text evidence="10">Lacks conserved residue(s) required for the propagation of feature annotation.</text>
</comment>
<dbReference type="GO" id="GO:0005549">
    <property type="term" value="F:odorant binding"/>
    <property type="evidence" value="ECO:0007669"/>
    <property type="project" value="InterPro"/>
</dbReference>
<evidence type="ECO:0000256" key="3">
    <source>
        <dbReference type="ARBA" id="ARBA00022606"/>
    </source>
</evidence>
<name>A0A1B3B778_SCAPY</name>
<proteinExistence type="evidence at transcript level"/>
<protein>
    <recommendedName>
        <fullName evidence="10">Odorant receptor</fullName>
    </recommendedName>
</protein>
<evidence type="ECO:0000256" key="1">
    <source>
        <dbReference type="ARBA" id="ARBA00004651"/>
    </source>
</evidence>
<dbReference type="PANTHER" id="PTHR21137">
    <property type="entry name" value="ODORANT RECEPTOR"/>
    <property type="match status" value="1"/>
</dbReference>
<reference evidence="11" key="1">
    <citation type="submission" date="2015-12" db="EMBL/GenBank/DDBJ databases">
        <authorList>
            <person name="Shamseldin A."/>
            <person name="Moawad H."/>
            <person name="Abd El-Rahim W.M."/>
            <person name="Sadowsky M.J."/>
        </authorList>
    </citation>
    <scope>NUCLEOTIDE SEQUENCE</scope>
</reference>
<keyword evidence="9 10" id="KW-0807">Transducer</keyword>
<keyword evidence="5 10" id="KW-0552">Olfaction</keyword>
<keyword evidence="2" id="KW-1003">Cell membrane</keyword>
<evidence type="ECO:0000256" key="2">
    <source>
        <dbReference type="ARBA" id="ARBA00022475"/>
    </source>
</evidence>
<reference evidence="11" key="2">
    <citation type="journal article" date="2016" name="PLoS ONE">
        <title>Molecular Characterization and Sex Distribution of Chemosensory Receptor Gene Family Based on Transcriptome Analysis of Scaeva pyrastri.</title>
        <authorList>
            <person name="Li X.M."/>
            <person name="Zhu X.Y."/>
            <person name="He P."/>
            <person name="Xu L."/>
            <person name="Sun L."/>
            <person name="Chen L."/>
            <person name="Wang Z.Q."/>
            <person name="Deng D.G."/>
            <person name="Zhang Y.N."/>
        </authorList>
    </citation>
    <scope>NUCLEOTIDE SEQUENCE</scope>
</reference>
<dbReference type="GO" id="GO:0004984">
    <property type="term" value="F:olfactory receptor activity"/>
    <property type="evidence" value="ECO:0007669"/>
    <property type="project" value="InterPro"/>
</dbReference>
<keyword evidence="3 10" id="KW-0716">Sensory transduction</keyword>
<evidence type="ECO:0000313" key="11">
    <source>
        <dbReference type="EMBL" id="AOE48072.1"/>
    </source>
</evidence>
<keyword evidence="7 10" id="KW-0472">Membrane</keyword>
<evidence type="ECO:0000256" key="9">
    <source>
        <dbReference type="ARBA" id="ARBA00023224"/>
    </source>
</evidence>
<keyword evidence="6 10" id="KW-1133">Transmembrane helix</keyword>
<dbReference type="PANTHER" id="PTHR21137:SF26">
    <property type="entry name" value="ODORANT RECEPTOR 10A-RELATED"/>
    <property type="match status" value="1"/>
</dbReference>
<dbReference type="GO" id="GO:0007165">
    <property type="term" value="P:signal transduction"/>
    <property type="evidence" value="ECO:0007669"/>
    <property type="project" value="UniProtKB-KW"/>
</dbReference>
<evidence type="ECO:0000256" key="7">
    <source>
        <dbReference type="ARBA" id="ARBA00023136"/>
    </source>
</evidence>
<feature type="transmembrane region" description="Helical" evidence="10">
    <location>
        <begin position="278"/>
        <end position="298"/>
    </location>
</feature>
<evidence type="ECO:0000256" key="8">
    <source>
        <dbReference type="ARBA" id="ARBA00023170"/>
    </source>
</evidence>
<comment type="subcellular location">
    <subcellularLocation>
        <location evidence="1 10">Cell membrane</location>
        <topology evidence="1 10">Multi-pass membrane protein</topology>
    </subcellularLocation>
</comment>
<sequence length="398" mass="45308">MKFRFLSPDTPIKESYLLIPRFSLRVVGCWPQRKVPTFIGILHFLASSSAVAFGAFGECIAGALTLNQILETMEAWCPGVTKQISLFKMWIFFVHREKLYSMIERIEQLLTADSNEDKKKIAQKLSVIASILTVILFVSANSTNLFFNTRPLINNIIRISNGKNATLDLPFKMILPDVLTHYPVYPLTYISMSYSGVMTVFTFCGVDGCFVGLCFYISALFRMIQYDIQELFGHLQYHEKAGRRDNQIMRQELKVIIRRHNEVIDLCNEFKDIFTTIIMGHFLSASLVVCFSVIDLLYNTGIGLVLYVCYSIAALSQLFLYCIGGTYVNDSSLEICDSVYLVEWYKCDAETRRMILMILIRAQRPATINVPFFTPSLPTFMGILSTTGSYIALMKSFL</sequence>
<organism evidence="11">
    <name type="scientific">Scaeva pyrastri</name>
    <name type="common">Hoverfly</name>
    <name type="synonym">Musca pyrastri</name>
    <dbReference type="NCBI Taxonomy" id="219539"/>
    <lineage>
        <taxon>Eukaryota</taxon>
        <taxon>Metazoa</taxon>
        <taxon>Ecdysozoa</taxon>
        <taxon>Arthropoda</taxon>
        <taxon>Hexapoda</taxon>
        <taxon>Insecta</taxon>
        <taxon>Pterygota</taxon>
        <taxon>Neoptera</taxon>
        <taxon>Endopterygota</taxon>
        <taxon>Diptera</taxon>
        <taxon>Brachycera</taxon>
        <taxon>Muscomorpha</taxon>
        <taxon>Syrphoidea</taxon>
        <taxon>Syrphidae</taxon>
        <taxon>Syrphinae</taxon>
        <taxon>Syrphini</taxon>
        <taxon>Scaeva</taxon>
    </lineage>
</organism>
<evidence type="ECO:0000256" key="6">
    <source>
        <dbReference type="ARBA" id="ARBA00022989"/>
    </source>
</evidence>
<feature type="transmembrane region" description="Helical" evidence="10">
    <location>
        <begin position="304"/>
        <end position="323"/>
    </location>
</feature>
<keyword evidence="4 10" id="KW-0812">Transmembrane</keyword>